<feature type="region of interest" description="Disordered" evidence="1">
    <location>
        <begin position="184"/>
        <end position="207"/>
    </location>
</feature>
<feature type="compositionally biased region" description="Gly residues" evidence="1">
    <location>
        <begin position="249"/>
        <end position="264"/>
    </location>
</feature>
<protein>
    <submittedName>
        <fullName evidence="3">Uncharacterized protein</fullName>
    </submittedName>
</protein>
<evidence type="ECO:0000313" key="3">
    <source>
        <dbReference type="EMBL" id="GLB45069.1"/>
    </source>
</evidence>
<feature type="compositionally biased region" description="Low complexity" evidence="1">
    <location>
        <begin position="385"/>
        <end position="399"/>
    </location>
</feature>
<name>A0A9P3URH0_LYOSH</name>
<comment type="caution">
    <text evidence="3">The sequence shown here is derived from an EMBL/GenBank/DDBJ whole genome shotgun (WGS) entry which is preliminary data.</text>
</comment>
<evidence type="ECO:0000256" key="2">
    <source>
        <dbReference type="SAM" id="Phobius"/>
    </source>
</evidence>
<keyword evidence="2" id="KW-0472">Membrane</keyword>
<keyword evidence="2" id="KW-0812">Transmembrane</keyword>
<organism evidence="3 4">
    <name type="scientific">Lyophyllum shimeji</name>
    <name type="common">Hon-shimeji</name>
    <name type="synonym">Tricholoma shimeji</name>
    <dbReference type="NCBI Taxonomy" id="47721"/>
    <lineage>
        <taxon>Eukaryota</taxon>
        <taxon>Fungi</taxon>
        <taxon>Dikarya</taxon>
        <taxon>Basidiomycota</taxon>
        <taxon>Agaricomycotina</taxon>
        <taxon>Agaricomycetes</taxon>
        <taxon>Agaricomycetidae</taxon>
        <taxon>Agaricales</taxon>
        <taxon>Tricholomatineae</taxon>
        <taxon>Lyophyllaceae</taxon>
        <taxon>Lyophyllum</taxon>
    </lineage>
</organism>
<feature type="region of interest" description="Disordered" evidence="1">
    <location>
        <begin position="429"/>
        <end position="451"/>
    </location>
</feature>
<dbReference type="AlphaFoldDB" id="A0A9P3URH0"/>
<feature type="region of interest" description="Disordered" evidence="1">
    <location>
        <begin position="237"/>
        <end position="276"/>
    </location>
</feature>
<dbReference type="EMBL" id="BRPK01000019">
    <property type="protein sequence ID" value="GLB45069.1"/>
    <property type="molecule type" value="Genomic_DNA"/>
</dbReference>
<keyword evidence="2" id="KW-1133">Transmembrane helix</keyword>
<feature type="region of interest" description="Disordered" evidence="1">
    <location>
        <begin position="379"/>
        <end position="406"/>
    </location>
</feature>
<accession>A0A9P3URH0</accession>
<dbReference type="OrthoDB" id="10036721at2759"/>
<gene>
    <name evidence="3" type="ORF">LshimejAT787_1901470</name>
</gene>
<sequence length="521" mass="53324">MMADSNGWLVRFLSPSTSIQHRRESGTPGSSSLSLTTTDTLGMTVLVHSRATPNSALIQQWQDASWIWLSDGTNPNVPGGDWAFRTTYAPPSSLTAVSANILITADDYFTLYINGQQIGGTRTPANDGKTVWASAVGYSVTLNANRGSPAVFGVLVTNNANSAAGLLVAIQLTLSDGSSATMSTGRTGWRATGSIPQNFEQPGTDDSGWQTPVVIEKNAGSAPWGVVQLPGDMTGVTLNSAAPQTPANTGGGAASTSNGAGGPSATGSPQGTSQVAGGGVATTVLITTGADGSTITSTRTSTISQSSSTSTITAGAGAANAGTGTHSKTPVGVIAGATVGGVVFLMLLLALLLLLLKRRRAATPVSLAAPDHERSTFLTAATGAPSPGFLSPSSGLSSPDPTGRIEPFVLQSQQDDGLRSNTHYEKSGTIWGNLSDHHDRSPSLSSSSVPPQMMQMTGGLGVTMDRLHELAEELNRGLAERGGPNTPRLMVVAADSTSGSVYHGRHESVALPPYEGRPEDS</sequence>
<dbReference type="Proteomes" id="UP001063166">
    <property type="component" value="Unassembled WGS sequence"/>
</dbReference>
<reference evidence="3" key="1">
    <citation type="submission" date="2022-07" db="EMBL/GenBank/DDBJ databases">
        <title>The genome of Lyophyllum shimeji provides insight into the initial evolution of ectomycorrhizal fungal genome.</title>
        <authorList>
            <person name="Kobayashi Y."/>
            <person name="Shibata T."/>
            <person name="Hirakawa H."/>
            <person name="Shigenobu S."/>
            <person name="Nishiyama T."/>
            <person name="Yamada A."/>
            <person name="Hasebe M."/>
            <person name="Kawaguchi M."/>
        </authorList>
    </citation>
    <scope>NUCLEOTIDE SEQUENCE</scope>
    <source>
        <strain evidence="3">AT787</strain>
    </source>
</reference>
<evidence type="ECO:0000313" key="4">
    <source>
        <dbReference type="Proteomes" id="UP001063166"/>
    </source>
</evidence>
<proteinExistence type="predicted"/>
<keyword evidence="4" id="KW-1185">Reference proteome</keyword>
<feature type="region of interest" description="Disordered" evidence="1">
    <location>
        <begin position="295"/>
        <end position="323"/>
    </location>
</feature>
<feature type="region of interest" description="Disordered" evidence="1">
    <location>
        <begin position="497"/>
        <end position="521"/>
    </location>
</feature>
<dbReference type="Gene3D" id="2.60.120.260">
    <property type="entry name" value="Galactose-binding domain-like"/>
    <property type="match status" value="1"/>
</dbReference>
<evidence type="ECO:0000256" key="1">
    <source>
        <dbReference type="SAM" id="MobiDB-lite"/>
    </source>
</evidence>
<feature type="transmembrane region" description="Helical" evidence="2">
    <location>
        <begin position="333"/>
        <end position="356"/>
    </location>
</feature>